<dbReference type="KEGG" id="fil:BN1229_v1_3661"/>
<dbReference type="AlphaFoldDB" id="A0A0D6JKK0"/>
<evidence type="ECO:0000313" key="2">
    <source>
        <dbReference type="EMBL" id="CPR22222.1"/>
    </source>
</evidence>
<dbReference type="EMBL" id="LN829119">
    <property type="protein sequence ID" value="CPR22222.1"/>
    <property type="molecule type" value="Genomic_DNA"/>
</dbReference>
<dbReference type="Pfam" id="PF00535">
    <property type="entry name" value="Glycos_transf_2"/>
    <property type="match status" value="1"/>
</dbReference>
<dbReference type="GO" id="GO:0016758">
    <property type="term" value="F:hexosyltransferase activity"/>
    <property type="evidence" value="ECO:0007669"/>
    <property type="project" value="UniProtKB-ARBA"/>
</dbReference>
<feature type="domain" description="Glycosyltransferase 2-like" evidence="1">
    <location>
        <begin position="6"/>
        <end position="115"/>
    </location>
</feature>
<reference evidence="3" key="1">
    <citation type="submission" date="2015-02" db="EMBL/GenBank/DDBJ databases">
        <authorList>
            <person name="Chooi Y.-H."/>
        </authorList>
    </citation>
    <scope>NUCLEOTIDE SEQUENCE [LARGE SCALE GENOMIC DNA]</scope>
    <source>
        <strain evidence="3">strain Y</strain>
    </source>
</reference>
<organism evidence="2 3">
    <name type="scientific">Candidatus Filomicrobium marinum</name>
    <dbReference type="NCBI Taxonomy" id="1608628"/>
    <lineage>
        <taxon>Bacteria</taxon>
        <taxon>Pseudomonadati</taxon>
        <taxon>Pseudomonadota</taxon>
        <taxon>Alphaproteobacteria</taxon>
        <taxon>Hyphomicrobiales</taxon>
        <taxon>Hyphomicrobiaceae</taxon>
        <taxon>Filomicrobium</taxon>
    </lineage>
</organism>
<dbReference type="RefSeq" id="WP_046479341.1">
    <property type="nucleotide sequence ID" value="NZ_LN829118.1"/>
</dbReference>
<name>A0A0D6JKK0_9HYPH</name>
<dbReference type="OrthoDB" id="1676872at2"/>
<keyword evidence="2" id="KW-0808">Transferase</keyword>
<protein>
    <submittedName>
        <fullName evidence="2">Putative Glycosyl transferase-like protein</fullName>
    </submittedName>
</protein>
<evidence type="ECO:0000313" key="3">
    <source>
        <dbReference type="Proteomes" id="UP000033187"/>
    </source>
</evidence>
<dbReference type="InterPro" id="IPR001173">
    <property type="entry name" value="Glyco_trans_2-like"/>
</dbReference>
<dbReference type="SUPFAM" id="SSF53448">
    <property type="entry name" value="Nucleotide-diphospho-sugar transferases"/>
    <property type="match status" value="1"/>
</dbReference>
<evidence type="ECO:0000259" key="1">
    <source>
        <dbReference type="Pfam" id="PF00535"/>
    </source>
</evidence>
<keyword evidence="3" id="KW-1185">Reference proteome</keyword>
<dbReference type="PANTHER" id="PTHR22916">
    <property type="entry name" value="GLYCOSYLTRANSFERASE"/>
    <property type="match status" value="1"/>
</dbReference>
<accession>A0A0D6JKK0</accession>
<dbReference type="InterPro" id="IPR029044">
    <property type="entry name" value="Nucleotide-diphossugar_trans"/>
</dbReference>
<proteinExistence type="predicted"/>
<sequence length="294" mass="32196">MRPQISLVMPTLNAERFIAKALDSVPRALVNVNFEVVIADGGSDDATRSIAADYPFVRILDGTDRGLYDGLNRAIGEAKAEYVALLNSDDVLHGFGLSKLFNALDLHKSADMIMGGVSCGPVFDDSGVIYSQTKLSLPGLAFGIPAINARLFRASVFHMVGPFRTDLGVGADREFLVRVLLKGVRGMGVRVPTYHYRTHAGSLTLAGDRDARDRIWRSDIEVLGTILKTPVLSAQQRRTVAQALSLLRAKQLRSETRSGNAGQRDKHTLSLEDCARLPMAFARWLQWRGKLAGY</sequence>
<dbReference type="KEGG" id="fiy:BN1229_v1_3655"/>
<dbReference type="Proteomes" id="UP000033187">
    <property type="component" value="Chromosome 1"/>
</dbReference>
<gene>
    <name evidence="2" type="ORF">YBN1229_v1_3655</name>
</gene>
<dbReference type="Gene3D" id="3.90.550.10">
    <property type="entry name" value="Spore Coat Polysaccharide Biosynthesis Protein SpsA, Chain A"/>
    <property type="match status" value="1"/>
</dbReference>
<dbReference type="PANTHER" id="PTHR22916:SF3">
    <property type="entry name" value="UDP-GLCNAC:BETAGAL BETA-1,3-N-ACETYLGLUCOSAMINYLTRANSFERASE-LIKE PROTEIN 1"/>
    <property type="match status" value="1"/>
</dbReference>